<dbReference type="AlphaFoldDB" id="A0A382GU03"/>
<accession>A0A382GU03</accession>
<proteinExistence type="predicted"/>
<name>A0A382GU03_9ZZZZ</name>
<organism evidence="1">
    <name type="scientific">marine metagenome</name>
    <dbReference type="NCBI Taxonomy" id="408172"/>
    <lineage>
        <taxon>unclassified sequences</taxon>
        <taxon>metagenomes</taxon>
        <taxon>ecological metagenomes</taxon>
    </lineage>
</organism>
<reference evidence="1" key="1">
    <citation type="submission" date="2018-05" db="EMBL/GenBank/DDBJ databases">
        <authorList>
            <person name="Lanie J.A."/>
            <person name="Ng W.-L."/>
            <person name="Kazmierczak K.M."/>
            <person name="Andrzejewski T.M."/>
            <person name="Davidsen T.M."/>
            <person name="Wayne K.J."/>
            <person name="Tettelin H."/>
            <person name="Glass J.I."/>
            <person name="Rusch D."/>
            <person name="Podicherti R."/>
            <person name="Tsui H.-C.T."/>
            <person name="Winkler M.E."/>
        </authorList>
    </citation>
    <scope>NUCLEOTIDE SEQUENCE</scope>
</reference>
<gene>
    <name evidence="1" type="ORF">METZ01_LOCUS231206</name>
</gene>
<evidence type="ECO:0000313" key="1">
    <source>
        <dbReference type="EMBL" id="SVB78352.1"/>
    </source>
</evidence>
<protein>
    <submittedName>
        <fullName evidence="1">Uncharacterized protein</fullName>
    </submittedName>
</protein>
<dbReference type="EMBL" id="UINC01057332">
    <property type="protein sequence ID" value="SVB78352.1"/>
    <property type="molecule type" value="Genomic_DNA"/>
</dbReference>
<sequence length="210" mass="24179">MPKQEVLPADWSPLEIKLLNTVDIFLHKPAIMKKVEGNLTALKQEIIKTLSQSPHPCPPNSDITKGQIVRGENHKGFPFMSLDMPQMFSKSEMFTYRTLFWWGHDLIFSLILKQQNQTKLIEKLVGLKNHPEWKDIQLALAPTPWEWGKDKNNFITLSETSAMEIKNSISSIQYIKLCRFYSLTTPEFQKLNWTSAGLASWKTLSTVCID</sequence>